<comment type="caution">
    <text evidence="2">The sequence shown here is derived from an EMBL/GenBank/DDBJ whole genome shotgun (WGS) entry which is preliminary data.</text>
</comment>
<proteinExistence type="predicted"/>
<dbReference type="AlphaFoldDB" id="A0AAV4Q1P5"/>
<keyword evidence="3" id="KW-1185">Reference proteome</keyword>
<evidence type="ECO:0000256" key="1">
    <source>
        <dbReference type="SAM" id="MobiDB-lite"/>
    </source>
</evidence>
<evidence type="ECO:0000313" key="3">
    <source>
        <dbReference type="Proteomes" id="UP001054945"/>
    </source>
</evidence>
<feature type="region of interest" description="Disordered" evidence="1">
    <location>
        <begin position="56"/>
        <end position="88"/>
    </location>
</feature>
<sequence>MLLSHPKFKRVLFSPDSFPPSFLAMTGRLLPESFVRKESNLNTFVPLSKRSISFVTKKEEKKKKTKDTCEDGPLNRENSRGPIAPVDAEEREKKGGILLSHPKFKKGTFSPDSFPPSFLAMTGRLLQESFIRKNIRRTMGPIRQRIFEGTSAFRPYVIDKTVLLAAECSQSVMVLYDNRRQS</sequence>
<feature type="compositionally biased region" description="Basic and acidic residues" evidence="1">
    <location>
        <begin position="66"/>
        <end position="79"/>
    </location>
</feature>
<gene>
    <name evidence="2" type="ORF">CEXT_798591</name>
</gene>
<accession>A0AAV4Q1P5</accession>
<protein>
    <submittedName>
        <fullName evidence="2">Uncharacterized protein</fullName>
    </submittedName>
</protein>
<organism evidence="2 3">
    <name type="scientific">Caerostris extrusa</name>
    <name type="common">Bark spider</name>
    <name type="synonym">Caerostris bankana</name>
    <dbReference type="NCBI Taxonomy" id="172846"/>
    <lineage>
        <taxon>Eukaryota</taxon>
        <taxon>Metazoa</taxon>
        <taxon>Ecdysozoa</taxon>
        <taxon>Arthropoda</taxon>
        <taxon>Chelicerata</taxon>
        <taxon>Arachnida</taxon>
        <taxon>Araneae</taxon>
        <taxon>Araneomorphae</taxon>
        <taxon>Entelegynae</taxon>
        <taxon>Araneoidea</taxon>
        <taxon>Araneidae</taxon>
        <taxon>Caerostris</taxon>
    </lineage>
</organism>
<evidence type="ECO:0000313" key="2">
    <source>
        <dbReference type="EMBL" id="GIY03360.1"/>
    </source>
</evidence>
<reference evidence="2 3" key="1">
    <citation type="submission" date="2021-06" db="EMBL/GenBank/DDBJ databases">
        <title>Caerostris extrusa draft genome.</title>
        <authorList>
            <person name="Kono N."/>
            <person name="Arakawa K."/>
        </authorList>
    </citation>
    <scope>NUCLEOTIDE SEQUENCE [LARGE SCALE GENOMIC DNA]</scope>
</reference>
<name>A0AAV4Q1P5_CAEEX</name>
<dbReference type="Proteomes" id="UP001054945">
    <property type="component" value="Unassembled WGS sequence"/>
</dbReference>
<dbReference type="EMBL" id="BPLR01005568">
    <property type="protein sequence ID" value="GIY03360.1"/>
    <property type="molecule type" value="Genomic_DNA"/>
</dbReference>